<comment type="subcellular location">
    <subcellularLocation>
        <location evidence="1">Cell membrane</location>
        <topology evidence="1">Multi-pass membrane protein</topology>
    </subcellularLocation>
</comment>
<dbReference type="PANTHER" id="PTHR43266:SF2">
    <property type="entry name" value="MAJOR FACILITATOR SUPERFAMILY (MFS) PROFILE DOMAIN-CONTAINING PROTEIN"/>
    <property type="match status" value="1"/>
</dbReference>
<feature type="transmembrane region" description="Helical" evidence="7">
    <location>
        <begin position="160"/>
        <end position="181"/>
    </location>
</feature>
<dbReference type="GO" id="GO:0022857">
    <property type="term" value="F:transmembrane transporter activity"/>
    <property type="evidence" value="ECO:0007669"/>
    <property type="project" value="InterPro"/>
</dbReference>
<name>A0A136WFV9_9FIRM</name>
<keyword evidence="3" id="KW-1003">Cell membrane</keyword>
<evidence type="ECO:0000313" key="9">
    <source>
        <dbReference type="Proteomes" id="UP000070539"/>
    </source>
</evidence>
<accession>A0A136WFV9</accession>
<dbReference type="AlphaFoldDB" id="A0A136WFV9"/>
<feature type="transmembrane region" description="Helical" evidence="7">
    <location>
        <begin position="94"/>
        <end position="112"/>
    </location>
</feature>
<dbReference type="PANTHER" id="PTHR43266">
    <property type="entry name" value="MACROLIDE-EFFLUX PROTEIN"/>
    <property type="match status" value="1"/>
</dbReference>
<feature type="transmembrane region" description="Helical" evidence="7">
    <location>
        <begin position="217"/>
        <end position="241"/>
    </location>
</feature>
<dbReference type="STRING" id="36847.CLNEO_12540"/>
<feature type="transmembrane region" description="Helical" evidence="7">
    <location>
        <begin position="337"/>
        <end position="360"/>
    </location>
</feature>
<dbReference type="InterPro" id="IPR036259">
    <property type="entry name" value="MFS_trans_sf"/>
</dbReference>
<keyword evidence="6 7" id="KW-0472">Membrane</keyword>
<comment type="caution">
    <text evidence="8">The sequence shown here is derived from an EMBL/GenBank/DDBJ whole genome shotgun (WGS) entry which is preliminary data.</text>
</comment>
<dbReference type="SUPFAM" id="SSF103473">
    <property type="entry name" value="MFS general substrate transporter"/>
    <property type="match status" value="1"/>
</dbReference>
<dbReference type="PATRIC" id="fig|36847.3.peg.1454"/>
<proteinExistence type="predicted"/>
<feature type="transmembrane region" description="Helical" evidence="7">
    <location>
        <begin position="247"/>
        <end position="269"/>
    </location>
</feature>
<evidence type="ECO:0000256" key="4">
    <source>
        <dbReference type="ARBA" id="ARBA00022692"/>
    </source>
</evidence>
<feature type="transmembrane region" description="Helical" evidence="7">
    <location>
        <begin position="300"/>
        <end position="325"/>
    </location>
</feature>
<feature type="transmembrane region" description="Helical" evidence="7">
    <location>
        <begin position="12"/>
        <end position="30"/>
    </location>
</feature>
<evidence type="ECO:0000256" key="7">
    <source>
        <dbReference type="SAM" id="Phobius"/>
    </source>
</evidence>
<evidence type="ECO:0000313" key="8">
    <source>
        <dbReference type="EMBL" id="KXL53283.1"/>
    </source>
</evidence>
<dbReference type="OrthoDB" id="9763297at2"/>
<evidence type="ECO:0000256" key="3">
    <source>
        <dbReference type="ARBA" id="ARBA00022475"/>
    </source>
</evidence>
<reference evidence="8 9" key="1">
    <citation type="submission" date="2016-01" db="EMBL/GenBank/DDBJ databases">
        <title>Genome sequence of Clostridium neopropionicum X4, DSM-3847.</title>
        <authorList>
            <person name="Poehlein A."/>
            <person name="Beck M.H."/>
            <person name="Bengelsdorf F.R."/>
            <person name="Daniel R."/>
            <person name="Duerre P."/>
        </authorList>
    </citation>
    <scope>NUCLEOTIDE SEQUENCE [LARGE SCALE GENOMIC DNA]</scope>
    <source>
        <strain evidence="8 9">DSM-3847</strain>
    </source>
</reference>
<feature type="transmembrane region" description="Helical" evidence="7">
    <location>
        <begin position="276"/>
        <end position="294"/>
    </location>
</feature>
<dbReference type="EMBL" id="LRVM01000003">
    <property type="protein sequence ID" value="KXL53283.1"/>
    <property type="molecule type" value="Genomic_DNA"/>
</dbReference>
<feature type="transmembrane region" description="Helical" evidence="7">
    <location>
        <begin position="36"/>
        <end position="61"/>
    </location>
</feature>
<protein>
    <submittedName>
        <fullName evidence="8">Putative bacilysin exporter BacE</fullName>
    </submittedName>
</protein>
<keyword evidence="5 7" id="KW-1133">Transmembrane helix</keyword>
<dbReference type="RefSeq" id="WP_066086135.1">
    <property type="nucleotide sequence ID" value="NZ_LRVM01000003.1"/>
</dbReference>
<dbReference type="Proteomes" id="UP000070539">
    <property type="component" value="Unassembled WGS sequence"/>
</dbReference>
<organism evidence="8 9">
    <name type="scientific">Anaerotignum neopropionicum</name>
    <dbReference type="NCBI Taxonomy" id="36847"/>
    <lineage>
        <taxon>Bacteria</taxon>
        <taxon>Bacillati</taxon>
        <taxon>Bacillota</taxon>
        <taxon>Clostridia</taxon>
        <taxon>Lachnospirales</taxon>
        <taxon>Anaerotignaceae</taxon>
        <taxon>Anaerotignum</taxon>
    </lineage>
</organism>
<keyword evidence="2" id="KW-0813">Transport</keyword>
<keyword evidence="9" id="KW-1185">Reference proteome</keyword>
<feature type="transmembrane region" description="Helical" evidence="7">
    <location>
        <begin position="68"/>
        <end position="88"/>
    </location>
</feature>
<evidence type="ECO:0000256" key="5">
    <source>
        <dbReference type="ARBA" id="ARBA00022989"/>
    </source>
</evidence>
<keyword evidence="4 7" id="KW-0812">Transmembrane</keyword>
<feature type="transmembrane region" description="Helical" evidence="7">
    <location>
        <begin position="390"/>
        <end position="408"/>
    </location>
</feature>
<evidence type="ECO:0000256" key="6">
    <source>
        <dbReference type="ARBA" id="ARBA00023136"/>
    </source>
</evidence>
<gene>
    <name evidence="8" type="primary">bacE</name>
    <name evidence="8" type="ORF">CLNEO_12540</name>
</gene>
<dbReference type="Gene3D" id="1.20.1250.20">
    <property type="entry name" value="MFS general substrate transporter like domains"/>
    <property type="match status" value="1"/>
</dbReference>
<dbReference type="CDD" id="cd06173">
    <property type="entry name" value="MFS_MefA_like"/>
    <property type="match status" value="1"/>
</dbReference>
<dbReference type="InterPro" id="IPR011701">
    <property type="entry name" value="MFS"/>
</dbReference>
<evidence type="ECO:0000256" key="2">
    <source>
        <dbReference type="ARBA" id="ARBA00022448"/>
    </source>
</evidence>
<sequence>MKNFLIIWAGELISNIGSGMTAFALAIYVYQLTGSVTYVSLITLFAYMPTVLLSPFGGILADRYDRRILMICGDTLSGFGLLYILLSIKFGHGGMIPIFVGITLNSIFVALMEPAYRATISDLLTEAEYAKASGMVQIAYNAKYLISPAIAGIVLSVSDISLVLILDISTFIITVFAVAIARKEIQKPIKKEVHSGIFKELREGFQLIKEKKEVKSLILIMTLVCFFIGFIQTLTAPMILVLSNAKIVGYIESICAVGMVVGSVVIGIFGIKNNQYWRVLFLAAIFCGLFMTFAGLKTNLIFISAALFLFFLTLPFINTCAEVLLRVSIPNNLQGRIWGLVSLLTQGGMIIAYGSCGVIADVVFEPMFRQSGLLNQSIGKIIGTGEGRGIAFMLILAGLGMIIAMGFLKRIIVFGNLKE</sequence>
<dbReference type="Pfam" id="PF07690">
    <property type="entry name" value="MFS_1"/>
    <property type="match status" value="1"/>
</dbReference>
<dbReference type="GO" id="GO:0005886">
    <property type="term" value="C:plasma membrane"/>
    <property type="evidence" value="ECO:0007669"/>
    <property type="project" value="UniProtKB-SubCell"/>
</dbReference>
<evidence type="ECO:0000256" key="1">
    <source>
        <dbReference type="ARBA" id="ARBA00004651"/>
    </source>
</evidence>
<feature type="transmembrane region" description="Helical" evidence="7">
    <location>
        <begin position="132"/>
        <end position="154"/>
    </location>
</feature>